<dbReference type="RefSeq" id="WP_159841123.1">
    <property type="nucleotide sequence ID" value="NZ_JAEUAX010000002.1"/>
</dbReference>
<evidence type="ECO:0000313" key="2">
    <source>
        <dbReference type="Proteomes" id="UP000777440"/>
    </source>
</evidence>
<evidence type="ECO:0000313" key="1">
    <source>
        <dbReference type="EMBL" id="MBW9109357.1"/>
    </source>
</evidence>
<sequence>MTTKLVAAIHHMVGGMRERRTARPARRVWQASLAEMRRGQWHQLHDS</sequence>
<gene>
    <name evidence="1" type="ORF">JNB61_06205</name>
</gene>
<accession>A0ABS7HVH4</accession>
<proteinExistence type="predicted"/>
<reference evidence="1 2" key="1">
    <citation type="journal article" date="2021" name="MBio">
        <title>Poor Competitiveness of Bradyrhizobium in Pigeon Pea Root Colonization in Indian Soils.</title>
        <authorList>
            <person name="Chalasani D."/>
            <person name="Basu A."/>
            <person name="Pullabhotla S.V.S.R.N."/>
            <person name="Jorrin B."/>
            <person name="Neal A.L."/>
            <person name="Poole P.S."/>
            <person name="Podile A.R."/>
            <person name="Tkacz A."/>
        </authorList>
    </citation>
    <scope>NUCLEOTIDE SEQUENCE [LARGE SCALE GENOMIC DNA]</scope>
    <source>
        <strain evidence="1 2">HU12</strain>
    </source>
</reference>
<comment type="caution">
    <text evidence="1">The sequence shown here is derived from an EMBL/GenBank/DDBJ whole genome shotgun (WGS) entry which is preliminary data.</text>
</comment>
<keyword evidence="2" id="KW-1185">Reference proteome</keyword>
<name>A0ABS7HVH4_9MICO</name>
<dbReference type="Proteomes" id="UP000777440">
    <property type="component" value="Unassembled WGS sequence"/>
</dbReference>
<dbReference type="EMBL" id="JAEUAX010000002">
    <property type="protein sequence ID" value="MBW9109357.1"/>
    <property type="molecule type" value="Genomic_DNA"/>
</dbReference>
<organism evidence="1 2">
    <name type="scientific">Microbacterium ureisolvens</name>
    <dbReference type="NCBI Taxonomy" id="2781186"/>
    <lineage>
        <taxon>Bacteria</taxon>
        <taxon>Bacillati</taxon>
        <taxon>Actinomycetota</taxon>
        <taxon>Actinomycetes</taxon>
        <taxon>Micrococcales</taxon>
        <taxon>Microbacteriaceae</taxon>
        <taxon>Microbacterium</taxon>
    </lineage>
</organism>
<protein>
    <submittedName>
        <fullName evidence="1">Uncharacterized protein</fullName>
    </submittedName>
</protein>